<evidence type="ECO:0000313" key="4">
    <source>
        <dbReference type="EMBL" id="MFD1567232.1"/>
    </source>
</evidence>
<dbReference type="Gene3D" id="3.40.50.300">
    <property type="entry name" value="P-loop containing nucleotide triphosphate hydrolases"/>
    <property type="match status" value="2"/>
</dbReference>
<feature type="coiled-coil region" evidence="3">
    <location>
        <begin position="136"/>
        <end position="258"/>
    </location>
</feature>
<evidence type="ECO:0000256" key="3">
    <source>
        <dbReference type="SAM" id="Coils"/>
    </source>
</evidence>
<keyword evidence="5" id="KW-1185">Reference proteome</keyword>
<protein>
    <submittedName>
        <fullName evidence="4">Archaea-specific SMC-related protein</fullName>
    </submittedName>
</protein>
<keyword evidence="1 3" id="KW-0175">Coiled coil</keyword>
<evidence type="ECO:0000256" key="2">
    <source>
        <dbReference type="ARBA" id="ARBA00049666"/>
    </source>
</evidence>
<dbReference type="RefSeq" id="WP_267646203.1">
    <property type="nucleotide sequence ID" value="NZ_JANHGR010000001.1"/>
</dbReference>
<dbReference type="InterPro" id="IPR027417">
    <property type="entry name" value="P-loop_NTPase"/>
</dbReference>
<dbReference type="AlphaFoldDB" id="A0ABD6BQ50"/>
<gene>
    <name evidence="4" type="ORF">ACFSAU_06980</name>
</gene>
<dbReference type="SUPFAM" id="SSF52540">
    <property type="entry name" value="P-loop containing nucleoside triphosphate hydrolases"/>
    <property type="match status" value="2"/>
</dbReference>
<comment type="caution">
    <text evidence="4">The sequence shown here is derived from an EMBL/GenBank/DDBJ whole genome shotgun (WGS) entry which is preliminary data.</text>
</comment>
<evidence type="ECO:0000256" key="1">
    <source>
        <dbReference type="ARBA" id="ARBA00023054"/>
    </source>
</evidence>
<evidence type="ECO:0000313" key="5">
    <source>
        <dbReference type="Proteomes" id="UP001597139"/>
    </source>
</evidence>
<feature type="coiled-coil region" evidence="3">
    <location>
        <begin position="339"/>
        <end position="499"/>
    </location>
</feature>
<dbReference type="PANTHER" id="PTHR32114:SF2">
    <property type="entry name" value="ABC TRANSPORTER ABCH.3"/>
    <property type="match status" value="1"/>
</dbReference>
<dbReference type="Proteomes" id="UP001597139">
    <property type="component" value="Unassembled WGS sequence"/>
</dbReference>
<organism evidence="4 5">
    <name type="scientific">Halolamina litorea</name>
    <dbReference type="NCBI Taxonomy" id="1515593"/>
    <lineage>
        <taxon>Archaea</taxon>
        <taxon>Methanobacteriati</taxon>
        <taxon>Methanobacteriota</taxon>
        <taxon>Stenosarchaea group</taxon>
        <taxon>Halobacteria</taxon>
        <taxon>Halobacteriales</taxon>
        <taxon>Haloferacaceae</taxon>
    </lineage>
</organism>
<sequence length="635" mass="72233">MTVQEPVAEHARLSVRNVGGIDETEVEFSPGVTVLEGRNATNRTSLLQSIMAACGSERVSIKGDADSASVTLDLGNEQYERTLERRDGEVHNRGDEAIDDPELATQFAFLLESNEARRAVARGDDLREIIMRPVDTDDIRREISEAEQRRREIDDRIEELTDRAEDLPDLRERRDAVDEQIGETEERLADLESEIDEAALEAEREEQRAIEQRLSTLRGLRDDLEDVRYDAETERESLERLREERAELREERESLPTDEDDADSIDRELAARRERRSSLEAKLGELDTVIQFNSERLEGSREGVREALDGEGGDPTNRLLENGTVACWTCGSAVEPTEIERTLSLLEELRARTADERDEVVAEIDRLEAERSSIEQRRRRREEIDRRLDRIAEEIDAAESTLEALTTRREELEAEIERTEEDVDRLREESETELLDLHEEADELERELGRLTADRDSLAEEIDAAEAAAEEHEAVADERERLTERLVDLRTRIDRVQTEAVEGFNERMETVLDLLDYDNIDRVWIERTGTGDDSTFDLHVVRSSAAGAAYEDTVAHLSESEREVVGLVFALAGYLTHDVHERCPFVLLDSLEAIDADRIAALVDYFADYGQFLVVALLPGDAAALDDSYDRITDI</sequence>
<name>A0ABD6BQ50_9EURY</name>
<dbReference type="EMBL" id="JBHUCZ010000003">
    <property type="protein sequence ID" value="MFD1567232.1"/>
    <property type="molecule type" value="Genomic_DNA"/>
</dbReference>
<accession>A0ABD6BQ50</accession>
<comment type="similarity">
    <text evidence="2">Belongs to the Sph1/Sph2 family.</text>
</comment>
<proteinExistence type="inferred from homology"/>
<dbReference type="PANTHER" id="PTHR32114">
    <property type="entry name" value="ABC TRANSPORTER ABCH.3"/>
    <property type="match status" value="1"/>
</dbReference>
<dbReference type="NCBIfam" id="NF045487">
    <property type="entry name" value="ASRP"/>
    <property type="match status" value="1"/>
</dbReference>
<reference evidence="4 5" key="1">
    <citation type="journal article" date="2019" name="Int. J. Syst. Evol. Microbiol.">
        <title>The Global Catalogue of Microorganisms (GCM) 10K type strain sequencing project: providing services to taxonomists for standard genome sequencing and annotation.</title>
        <authorList>
            <consortium name="The Broad Institute Genomics Platform"/>
            <consortium name="The Broad Institute Genome Sequencing Center for Infectious Disease"/>
            <person name="Wu L."/>
            <person name="Ma J."/>
        </authorList>
    </citation>
    <scope>NUCLEOTIDE SEQUENCE [LARGE SCALE GENOMIC DNA]</scope>
    <source>
        <strain evidence="4 5">CGMCC 1.12859</strain>
    </source>
</reference>